<dbReference type="RefSeq" id="XP_052945285.1">
    <property type="nucleotide sequence ID" value="XM_053092827.1"/>
</dbReference>
<dbReference type="AlphaFoldDB" id="A0AA38H881"/>
<evidence type="ECO:0000313" key="2">
    <source>
        <dbReference type="EMBL" id="KAI9635508.1"/>
    </source>
</evidence>
<dbReference type="Proteomes" id="UP001164286">
    <property type="component" value="Unassembled WGS sequence"/>
</dbReference>
<protein>
    <submittedName>
        <fullName evidence="2">Uncharacterized protein</fullName>
    </submittedName>
</protein>
<evidence type="ECO:0000313" key="3">
    <source>
        <dbReference type="Proteomes" id="UP001164286"/>
    </source>
</evidence>
<organism evidence="2 3">
    <name type="scientific">Dioszegia hungarica</name>
    <dbReference type="NCBI Taxonomy" id="4972"/>
    <lineage>
        <taxon>Eukaryota</taxon>
        <taxon>Fungi</taxon>
        <taxon>Dikarya</taxon>
        <taxon>Basidiomycota</taxon>
        <taxon>Agaricomycotina</taxon>
        <taxon>Tremellomycetes</taxon>
        <taxon>Tremellales</taxon>
        <taxon>Bulleribasidiaceae</taxon>
        <taxon>Dioszegia</taxon>
    </lineage>
</organism>
<gene>
    <name evidence="2" type="ORF">MKK02DRAFT_44198</name>
</gene>
<keyword evidence="3" id="KW-1185">Reference proteome</keyword>
<feature type="region of interest" description="Disordered" evidence="1">
    <location>
        <begin position="86"/>
        <end position="116"/>
    </location>
</feature>
<evidence type="ECO:0000256" key="1">
    <source>
        <dbReference type="SAM" id="MobiDB-lite"/>
    </source>
</evidence>
<accession>A0AA38H881</accession>
<dbReference type="EMBL" id="JAKWFO010000005">
    <property type="protein sequence ID" value="KAI9635508.1"/>
    <property type="molecule type" value="Genomic_DNA"/>
</dbReference>
<name>A0AA38H881_9TREE</name>
<sequence length="289" mass="31746">MLSPAMSSSQKSDLRAFIRATRLSSDDLIYFPPNDSQLALPLPTSKSATFSRSTSAPLRPGQPIRRTSSFANLLNMLRRPSLSYTADTVSTRAGPSLDLEEPASPRRYQPYRPGDVVDIPQRSTSLSWLPPDEPLVAVSKSRAAQVINAKEVSPLELEVAAELQETFREWEERFGLGREEGQASPLQHTSPTIVTSPPSPNYPQLLTPGPITYDSLSPLRSQFSCDSDDDERSAVLEVVRSRDARQQSSPGSIGRLTRKMSSAIALSLAQKTPLMKRIALGQRRDTSPV</sequence>
<reference evidence="2" key="1">
    <citation type="journal article" date="2022" name="G3 (Bethesda)">
        <title>High quality genome of the basidiomycete yeast Dioszegia hungarica PDD-24b-2 isolated from cloud water.</title>
        <authorList>
            <person name="Jarrige D."/>
            <person name="Haridas S."/>
            <person name="Bleykasten-Grosshans C."/>
            <person name="Joly M."/>
            <person name="Nadalig T."/>
            <person name="Sancelme M."/>
            <person name="Vuilleumier S."/>
            <person name="Grigoriev I.V."/>
            <person name="Amato P."/>
            <person name="Bringel F."/>
        </authorList>
    </citation>
    <scope>NUCLEOTIDE SEQUENCE</scope>
    <source>
        <strain evidence="2">PDD-24b-2</strain>
    </source>
</reference>
<comment type="caution">
    <text evidence="2">The sequence shown here is derived from an EMBL/GenBank/DDBJ whole genome shotgun (WGS) entry which is preliminary data.</text>
</comment>
<proteinExistence type="predicted"/>
<feature type="region of interest" description="Disordered" evidence="1">
    <location>
        <begin position="179"/>
        <end position="199"/>
    </location>
</feature>
<dbReference type="GeneID" id="77732032"/>